<name>A0A1D7UZS9_9LEPT</name>
<keyword evidence="1" id="KW-0472">Membrane</keyword>
<feature type="transmembrane region" description="Helical" evidence="1">
    <location>
        <begin position="12"/>
        <end position="29"/>
    </location>
</feature>
<evidence type="ECO:0000313" key="2">
    <source>
        <dbReference type="EMBL" id="AOP35089.1"/>
    </source>
</evidence>
<gene>
    <name evidence="2" type="ORF">A0128_15320</name>
</gene>
<keyword evidence="3" id="KW-1185">Reference proteome</keyword>
<organism evidence="2 3">
    <name type="scientific">Leptospira tipperaryensis</name>
    <dbReference type="NCBI Taxonomy" id="2564040"/>
    <lineage>
        <taxon>Bacteria</taxon>
        <taxon>Pseudomonadati</taxon>
        <taxon>Spirochaetota</taxon>
        <taxon>Spirochaetia</taxon>
        <taxon>Leptospirales</taxon>
        <taxon>Leptospiraceae</taxon>
        <taxon>Leptospira</taxon>
    </lineage>
</organism>
<dbReference type="Proteomes" id="UP000094197">
    <property type="component" value="Chromosome 1"/>
</dbReference>
<evidence type="ECO:0000256" key="1">
    <source>
        <dbReference type="SAM" id="Phobius"/>
    </source>
</evidence>
<proteinExistence type="predicted"/>
<dbReference type="KEGG" id="laj:A0128_15320"/>
<dbReference type="GO" id="GO:0016788">
    <property type="term" value="F:hydrolase activity, acting on ester bonds"/>
    <property type="evidence" value="ECO:0007669"/>
    <property type="project" value="UniProtKB-ARBA"/>
</dbReference>
<protein>
    <recommendedName>
        <fullName evidence="4">DUF1574 domain-containing protein</fullName>
    </recommendedName>
</protein>
<dbReference type="Gene3D" id="3.40.50.1110">
    <property type="entry name" value="SGNH hydrolase"/>
    <property type="match status" value="1"/>
</dbReference>
<reference evidence="2 3" key="1">
    <citation type="submission" date="2016-04" db="EMBL/GenBank/DDBJ databases">
        <title>Complete genome seqeunce of Leptospira alstonii serovar Room22.</title>
        <authorList>
            <person name="Nally J.E."/>
            <person name="Bayles D.O."/>
            <person name="Hurley D."/>
            <person name="Fanning S."/>
            <person name="McMahon B.J."/>
            <person name="Arent Z."/>
        </authorList>
    </citation>
    <scope>NUCLEOTIDE SEQUENCE [LARGE SCALE GENOMIC DNA]</scope>
    <source>
        <strain evidence="2 3">GWTS #1</strain>
    </source>
</reference>
<dbReference type="AlphaFoldDB" id="A0A1D7UZS9"/>
<evidence type="ECO:0000313" key="3">
    <source>
        <dbReference type="Proteomes" id="UP000094197"/>
    </source>
</evidence>
<keyword evidence="1" id="KW-0812">Transmembrane</keyword>
<dbReference type="OrthoDB" id="344538at2"/>
<dbReference type="InterPro" id="IPR036514">
    <property type="entry name" value="SGNH_hydro_sf"/>
</dbReference>
<accession>A0A1D7UZS9</accession>
<evidence type="ECO:0008006" key="4">
    <source>
        <dbReference type="Google" id="ProtNLM"/>
    </source>
</evidence>
<dbReference type="EMBL" id="CP015217">
    <property type="protein sequence ID" value="AOP35089.1"/>
    <property type="molecule type" value="Genomic_DNA"/>
</dbReference>
<dbReference type="RefSeq" id="WP_069608304.1">
    <property type="nucleotide sequence ID" value="NZ_CP015217.1"/>
</dbReference>
<sequence length="321" mass="37793">MDPASSTSSSKILRYAGLFLTLFVSVFVFDRISYSLFFPQYDKMFSMYKNFKPSNVLIVGSSHILWDLDPAVLTQESGKHVTLLNIPGANLTLRKEIVREYLKKNQKQKPSLLVLETDKFVFHKERYPDSAYKSVKGYYHKGLFVNFLDQKVPEESKFEYWMFRISQAYSLNSFSHFIFSKLYDKYLSSIFVWKLSANEKENDERIQVWKKQYENLSPKIEADLVKELYEILKFSRENGVKVILLETPNYLFSEEEDQKYDAVRKELSRIAEDSNSIYLRLNPSSFETKSEFFFDASHLNLLGKASYTDAFQKELKKRSLF</sequence>
<dbReference type="SUPFAM" id="SSF52266">
    <property type="entry name" value="SGNH hydrolase"/>
    <property type="match status" value="1"/>
</dbReference>
<keyword evidence="1" id="KW-1133">Transmembrane helix</keyword>